<name>A0A6V8QK31_TRIAP</name>
<dbReference type="PANTHER" id="PTHR42973">
    <property type="entry name" value="BINDING OXIDOREDUCTASE, PUTATIVE (AFU_ORTHOLOGUE AFUA_1G17690)-RELATED"/>
    <property type="match status" value="1"/>
</dbReference>
<keyword evidence="5" id="KW-0560">Oxidoreductase</keyword>
<evidence type="ECO:0000313" key="7">
    <source>
        <dbReference type="EMBL" id="GFP52844.1"/>
    </source>
</evidence>
<keyword evidence="4" id="KW-0274">FAD</keyword>
<evidence type="ECO:0000256" key="2">
    <source>
        <dbReference type="ARBA" id="ARBA00005466"/>
    </source>
</evidence>
<evidence type="ECO:0000256" key="3">
    <source>
        <dbReference type="ARBA" id="ARBA00022630"/>
    </source>
</evidence>
<dbReference type="SUPFAM" id="SSF56176">
    <property type="entry name" value="FAD-binding/transporter-associated domain-like"/>
    <property type="match status" value="1"/>
</dbReference>
<sequence>MWDKFDNFTCLPEQNTTCSPAGYPAYVVNASCAEHVKIGIDFARKHNVRLNVKNTGHDYLGRSNSPGSLSIWTHHLNKITYNEGQFKLQGSGKVISGNSFTVGGGSQMYDIYAAADKHNQTIVGGGAKSVGVGGYITGGGHSILAPRHGLAADNVWEMEIVTPGGDILTVNEDQHPDLFWAVRGGGGSTFGIITSATLKSYPSPKVTGVTIMIITDPKESFVFDLITYIVSKMPSLMKQGFSGYNIITKGMEIPIEEPGIPDRVAGFMGKCILQDVDDPEAVSKAFNPINETIQKRWPNKVQFYTTLEQYDSFLAWFDKNYDTNQAGGSSYLVSRLLDGEVLTGNTEALKNALQVGMSGSSSAMEAFMVGGKGVQEATPRGGSNAVNPAWRTAYVHACELLDHL</sequence>
<comment type="similarity">
    <text evidence="2">Belongs to the oxygen-dependent FAD-linked oxidoreductase family.</text>
</comment>
<dbReference type="GO" id="GO:0071949">
    <property type="term" value="F:FAD binding"/>
    <property type="evidence" value="ECO:0007669"/>
    <property type="project" value="InterPro"/>
</dbReference>
<proteinExistence type="inferred from homology"/>
<dbReference type="PANTHER" id="PTHR42973:SF39">
    <property type="entry name" value="FAD-BINDING PCMH-TYPE DOMAIN-CONTAINING PROTEIN"/>
    <property type="match status" value="1"/>
</dbReference>
<evidence type="ECO:0000256" key="1">
    <source>
        <dbReference type="ARBA" id="ARBA00001974"/>
    </source>
</evidence>
<dbReference type="Gene3D" id="3.30.465.10">
    <property type="match status" value="1"/>
</dbReference>
<dbReference type="InterPro" id="IPR016169">
    <property type="entry name" value="FAD-bd_PCMH_sub2"/>
</dbReference>
<dbReference type="PROSITE" id="PS51387">
    <property type="entry name" value="FAD_PCMH"/>
    <property type="match status" value="1"/>
</dbReference>
<evidence type="ECO:0000256" key="5">
    <source>
        <dbReference type="ARBA" id="ARBA00023002"/>
    </source>
</evidence>
<gene>
    <name evidence="7" type="ORF">TASIC1_0002002800</name>
</gene>
<dbReference type="OrthoDB" id="9983560at2759"/>
<evidence type="ECO:0000259" key="6">
    <source>
        <dbReference type="PROSITE" id="PS51387"/>
    </source>
</evidence>
<accession>A0A6V8QK31</accession>
<dbReference type="InterPro" id="IPR050416">
    <property type="entry name" value="FAD-linked_Oxidoreductase"/>
</dbReference>
<organism evidence="7 8">
    <name type="scientific">Trichoderma asperellum</name>
    <name type="common">Filamentous fungus</name>
    <dbReference type="NCBI Taxonomy" id="101201"/>
    <lineage>
        <taxon>Eukaryota</taxon>
        <taxon>Fungi</taxon>
        <taxon>Dikarya</taxon>
        <taxon>Ascomycota</taxon>
        <taxon>Pezizomycotina</taxon>
        <taxon>Sordariomycetes</taxon>
        <taxon>Hypocreomycetidae</taxon>
        <taxon>Hypocreales</taxon>
        <taxon>Hypocreaceae</taxon>
        <taxon>Trichoderma</taxon>
    </lineage>
</organism>
<protein>
    <submittedName>
        <fullName evidence="7">FAD-linked oxidoreductase ZEB1</fullName>
    </submittedName>
</protein>
<evidence type="ECO:0000313" key="8">
    <source>
        <dbReference type="Proteomes" id="UP000517252"/>
    </source>
</evidence>
<evidence type="ECO:0000256" key="4">
    <source>
        <dbReference type="ARBA" id="ARBA00022827"/>
    </source>
</evidence>
<dbReference type="AlphaFoldDB" id="A0A6V8QK31"/>
<comment type="cofactor">
    <cofactor evidence="1">
        <name>FAD</name>
        <dbReference type="ChEBI" id="CHEBI:57692"/>
    </cofactor>
</comment>
<dbReference type="InterPro" id="IPR006094">
    <property type="entry name" value="Oxid_FAD_bind_N"/>
</dbReference>
<dbReference type="InterPro" id="IPR016166">
    <property type="entry name" value="FAD-bd_PCMH"/>
</dbReference>
<dbReference type="InterPro" id="IPR036318">
    <property type="entry name" value="FAD-bd_PCMH-like_sf"/>
</dbReference>
<reference evidence="7 8" key="1">
    <citation type="submission" date="2020-07" db="EMBL/GenBank/DDBJ databases">
        <title>Trichoderma asperellum IC-1 whole genome shotgun sequence.</title>
        <authorList>
            <person name="Kanamasa S."/>
            <person name="Takahashi H."/>
        </authorList>
    </citation>
    <scope>NUCLEOTIDE SEQUENCE [LARGE SCALE GENOMIC DNA]</scope>
    <source>
        <strain evidence="7 8">IC-1</strain>
    </source>
</reference>
<dbReference type="EMBL" id="BLZH01000002">
    <property type="protein sequence ID" value="GFP52844.1"/>
    <property type="molecule type" value="Genomic_DNA"/>
</dbReference>
<dbReference type="Pfam" id="PF01565">
    <property type="entry name" value="FAD_binding_4"/>
    <property type="match status" value="1"/>
</dbReference>
<dbReference type="GO" id="GO:0016491">
    <property type="term" value="F:oxidoreductase activity"/>
    <property type="evidence" value="ECO:0007669"/>
    <property type="project" value="UniProtKB-KW"/>
</dbReference>
<feature type="domain" description="FAD-binding PCMH-type" evidence="6">
    <location>
        <begin position="20"/>
        <end position="203"/>
    </location>
</feature>
<keyword evidence="3" id="KW-0285">Flavoprotein</keyword>
<comment type="caution">
    <text evidence="7">The sequence shown here is derived from an EMBL/GenBank/DDBJ whole genome shotgun (WGS) entry which is preliminary data.</text>
</comment>
<dbReference type="Proteomes" id="UP000517252">
    <property type="component" value="Unassembled WGS sequence"/>
</dbReference>